<gene>
    <name evidence="1" type="ORF">H8S44_00970</name>
</gene>
<comment type="caution">
    <text evidence="1">The sequence shown here is derived from an EMBL/GenBank/DDBJ whole genome shotgun (WGS) entry which is preliminary data.</text>
</comment>
<dbReference type="EMBL" id="JACOOR010000001">
    <property type="protein sequence ID" value="MBC5658357.1"/>
    <property type="molecule type" value="Genomic_DNA"/>
</dbReference>
<organism evidence="1 2">
    <name type="scientific">Anaerosacchariphilus hominis</name>
    <dbReference type="NCBI Taxonomy" id="2763017"/>
    <lineage>
        <taxon>Bacteria</taxon>
        <taxon>Bacillati</taxon>
        <taxon>Bacillota</taxon>
        <taxon>Clostridia</taxon>
        <taxon>Lachnospirales</taxon>
        <taxon>Lachnospiraceae</taxon>
        <taxon>Anaerosacchariphilus</taxon>
    </lineage>
</organism>
<keyword evidence="2" id="KW-1185">Reference proteome</keyword>
<evidence type="ECO:0000313" key="1">
    <source>
        <dbReference type="EMBL" id="MBC5658357.1"/>
    </source>
</evidence>
<reference evidence="1" key="1">
    <citation type="submission" date="2020-08" db="EMBL/GenBank/DDBJ databases">
        <title>Genome public.</title>
        <authorList>
            <person name="Liu C."/>
            <person name="Sun Q."/>
        </authorList>
    </citation>
    <scope>NUCLEOTIDE SEQUENCE</scope>
    <source>
        <strain evidence="1">NSJ-68</strain>
    </source>
</reference>
<proteinExistence type="predicted"/>
<name>A0A923RKL6_9FIRM</name>
<sequence length="824" mass="95715">MRNILKHLTLLTRMKDDGLLPTLTGSFSEDAIAQACGQVETLQLQERLHIRKTKRIQEELVRVPDFAALYGTLCRQEIGDEEIASALESADGYGERLTAYPQEQVLAVMKLELLPSLRFEYLKYYFPFVMYEEEEQVILDNLQTFPIAEWKGLSMLTEHQRDMMRQPFLGSYLFCWHQNERKALELLEQNCPLQRVCILLYRYGVRLFLSVERLKDLRWMKMTDVGKFRRLLAVFEYDAEDLSAFFDLWLDNHAGQYDLNWFISQPHPLSKEQREEILCNQLSYLNALYAGRLHLDFNAVRQFQFSILIYAVEHRKKHFLELVDQNSEVFLSLGRYSLLFEPGFCEHCNINSLTLKNLKASDSVNRSDSFFTLLEEGQQYTFEEMYQLWHQKEVYVRLYTMLTPLSIDQRLLTLRQLIKRDLVSQYTGDAELEQLGKCLLERPFSEWYRGSFGHICGLTRRIAMGLLQHYTQLQAFIPDFTTESDAVFALNNMTALLERTDWKQVRKDILTTDADWLDLKEKLAFSDDFVEQNRETVTEFLLQGGAAMVRALYGELDGQELAVEALRRIVQAELMGQFYKLKYFAGDLQREIRYPVSEMQESLWKKNLSLARGAFWAEEVDDFYHTLRLGELPHSTCLSYRTGSQRECLLAAFDSNKKIILVKKDEAVVARACLRMTKGAFQKPPAVDFSFADLSQENTDSGKSAADEKAVLFLESIYTFGLNDVEKEEVMKLAVSLTTQKAAELGVVAVLARRYLGCYERDEYVLAPFYVYISKSKNGWQYLDSLGGAAYTSAKEEYVEHPFLVMQTAMHQAEANSRNEVYYE</sequence>
<dbReference type="Proteomes" id="UP000649345">
    <property type="component" value="Unassembled WGS sequence"/>
</dbReference>
<dbReference type="AlphaFoldDB" id="A0A923RKL6"/>
<dbReference type="RefSeq" id="WP_186872905.1">
    <property type="nucleotide sequence ID" value="NZ_JACOOR010000001.1"/>
</dbReference>
<evidence type="ECO:0000313" key="2">
    <source>
        <dbReference type="Proteomes" id="UP000649345"/>
    </source>
</evidence>
<protein>
    <submittedName>
        <fullName evidence="1">Uncharacterized protein</fullName>
    </submittedName>
</protein>
<accession>A0A923RKL6</accession>